<dbReference type="PANTHER" id="PTHR23110:SF99">
    <property type="entry name" value="BROAD-COMPLEX CORE PROTEIN ISOFORM 6"/>
    <property type="match status" value="1"/>
</dbReference>
<dbReference type="SMART" id="SM00398">
    <property type="entry name" value="HMG"/>
    <property type="match status" value="1"/>
</dbReference>
<dbReference type="PANTHER" id="PTHR23110">
    <property type="entry name" value="BTB DOMAIN TRANSCRIPTION FACTOR"/>
    <property type="match status" value="1"/>
</dbReference>
<dbReference type="Pfam" id="PF00651">
    <property type="entry name" value="BTB"/>
    <property type="match status" value="1"/>
</dbReference>
<dbReference type="SUPFAM" id="SSF54695">
    <property type="entry name" value="POZ domain"/>
    <property type="match status" value="1"/>
</dbReference>
<evidence type="ECO:0000259" key="5">
    <source>
        <dbReference type="PROSITE" id="PS50097"/>
    </source>
</evidence>
<dbReference type="SMART" id="SM00225">
    <property type="entry name" value="BTB"/>
    <property type="match status" value="1"/>
</dbReference>
<accession>A0A9P0D820</accession>
<evidence type="ECO:0000256" key="3">
    <source>
        <dbReference type="PROSITE-ProRule" id="PRU00267"/>
    </source>
</evidence>
<keyword evidence="8" id="KW-1185">Reference proteome</keyword>
<protein>
    <submittedName>
        <fullName evidence="7">Uncharacterized protein</fullName>
    </submittedName>
</protein>
<dbReference type="CDD" id="cd00084">
    <property type="entry name" value="HMG-box_SF"/>
    <property type="match status" value="1"/>
</dbReference>
<feature type="domain" description="BTB" evidence="5">
    <location>
        <begin position="39"/>
        <end position="104"/>
    </location>
</feature>
<dbReference type="GO" id="GO:0006357">
    <property type="term" value="P:regulation of transcription by RNA polymerase II"/>
    <property type="evidence" value="ECO:0007669"/>
    <property type="project" value="TreeGrafter"/>
</dbReference>
<dbReference type="PROSITE" id="PS50118">
    <property type="entry name" value="HMG_BOX_2"/>
    <property type="match status" value="1"/>
</dbReference>
<dbReference type="InterPro" id="IPR036910">
    <property type="entry name" value="HMG_box_dom_sf"/>
</dbReference>
<dbReference type="OrthoDB" id="6247875at2759"/>
<reference evidence="7" key="1">
    <citation type="submission" date="2022-01" db="EMBL/GenBank/DDBJ databases">
        <authorList>
            <person name="King R."/>
        </authorList>
    </citation>
    <scope>NUCLEOTIDE SEQUENCE</scope>
</reference>
<dbReference type="PROSITE" id="PS50097">
    <property type="entry name" value="BTB"/>
    <property type="match status" value="1"/>
</dbReference>
<evidence type="ECO:0000256" key="4">
    <source>
        <dbReference type="SAM" id="MobiDB-lite"/>
    </source>
</evidence>
<evidence type="ECO:0000313" key="7">
    <source>
        <dbReference type="EMBL" id="CAH1111933.1"/>
    </source>
</evidence>
<evidence type="ECO:0000256" key="2">
    <source>
        <dbReference type="ARBA" id="ARBA00023242"/>
    </source>
</evidence>
<feature type="domain" description="HMG box" evidence="6">
    <location>
        <begin position="293"/>
        <end position="361"/>
    </location>
</feature>
<dbReference type="InterPro" id="IPR009071">
    <property type="entry name" value="HMG_box_dom"/>
</dbReference>
<dbReference type="InterPro" id="IPR051095">
    <property type="entry name" value="Dros_DevTransReg"/>
</dbReference>
<dbReference type="Pfam" id="PF00505">
    <property type="entry name" value="HMG_box"/>
    <property type="match status" value="1"/>
</dbReference>
<keyword evidence="3" id="KW-0238">DNA-binding</keyword>
<dbReference type="InterPro" id="IPR011333">
    <property type="entry name" value="SKP1/BTB/POZ_sf"/>
</dbReference>
<evidence type="ECO:0000259" key="6">
    <source>
        <dbReference type="PROSITE" id="PS50118"/>
    </source>
</evidence>
<sequence length="363" mass="41565">MDSLSPSNSQGEHYNLRWNNFFTNLAQVFSELLQSEQMVDVTLICEDKKIRAHKIILSACSGFFMDLFRTGKEIHPVIIFHEIKYAHLKHIISFLYQGEVKVLDTDLEGVLSLGEKFQVKGLSSVKLKNKVTPSTELDPDAGCTKNEEIQSNLRYEIRSLPQIIVPNTIEVPIKGRPKCGRKNRASNSLARPLKKAKIISNLNTLNASIIQERQDDIKSNNTAIHHQNEINNENDNSVTTFTVKVEETHDSSDDKTNIDLPRENSLMNNSNKNKDCENTSLSNDYSKTKPNIIKKPVNAFILFSKDWRKKLEVEYPNEDFKSISVRLGDLWKSLTSETRESYYVNARQEQLNYQIKSKTETLV</sequence>
<evidence type="ECO:0000256" key="1">
    <source>
        <dbReference type="ARBA" id="ARBA00004123"/>
    </source>
</evidence>
<feature type="region of interest" description="Disordered" evidence="4">
    <location>
        <begin position="247"/>
        <end position="278"/>
    </location>
</feature>
<gene>
    <name evidence="7" type="ORF">PSYICH_LOCUS12361</name>
</gene>
<dbReference type="EMBL" id="OV651818">
    <property type="protein sequence ID" value="CAH1111933.1"/>
    <property type="molecule type" value="Genomic_DNA"/>
</dbReference>
<dbReference type="Proteomes" id="UP001153636">
    <property type="component" value="Chromosome 6"/>
</dbReference>
<dbReference type="Gene3D" id="3.30.710.10">
    <property type="entry name" value="Potassium Channel Kv1.1, Chain A"/>
    <property type="match status" value="1"/>
</dbReference>
<keyword evidence="2 3" id="KW-0539">Nucleus</keyword>
<dbReference type="GO" id="GO:0003677">
    <property type="term" value="F:DNA binding"/>
    <property type="evidence" value="ECO:0007669"/>
    <property type="project" value="UniProtKB-UniRule"/>
</dbReference>
<feature type="DNA-binding region" description="HMG box" evidence="3">
    <location>
        <begin position="293"/>
        <end position="361"/>
    </location>
</feature>
<dbReference type="CDD" id="cd18315">
    <property type="entry name" value="BTB_POZ_BAB-like"/>
    <property type="match status" value="1"/>
</dbReference>
<dbReference type="InterPro" id="IPR000210">
    <property type="entry name" value="BTB/POZ_dom"/>
</dbReference>
<dbReference type="Gene3D" id="1.10.30.10">
    <property type="entry name" value="High mobility group box domain"/>
    <property type="match status" value="1"/>
</dbReference>
<feature type="compositionally biased region" description="Basic and acidic residues" evidence="4">
    <location>
        <begin position="247"/>
        <end position="262"/>
    </location>
</feature>
<comment type="subcellular location">
    <subcellularLocation>
        <location evidence="1">Nucleus</location>
    </subcellularLocation>
</comment>
<dbReference type="GO" id="GO:0005634">
    <property type="term" value="C:nucleus"/>
    <property type="evidence" value="ECO:0007669"/>
    <property type="project" value="UniProtKB-SubCell"/>
</dbReference>
<dbReference type="SUPFAM" id="SSF47095">
    <property type="entry name" value="HMG-box"/>
    <property type="match status" value="1"/>
</dbReference>
<proteinExistence type="predicted"/>
<organism evidence="7 8">
    <name type="scientific">Psylliodes chrysocephalus</name>
    <dbReference type="NCBI Taxonomy" id="3402493"/>
    <lineage>
        <taxon>Eukaryota</taxon>
        <taxon>Metazoa</taxon>
        <taxon>Ecdysozoa</taxon>
        <taxon>Arthropoda</taxon>
        <taxon>Hexapoda</taxon>
        <taxon>Insecta</taxon>
        <taxon>Pterygota</taxon>
        <taxon>Neoptera</taxon>
        <taxon>Endopterygota</taxon>
        <taxon>Coleoptera</taxon>
        <taxon>Polyphaga</taxon>
        <taxon>Cucujiformia</taxon>
        <taxon>Chrysomeloidea</taxon>
        <taxon>Chrysomelidae</taxon>
        <taxon>Galerucinae</taxon>
        <taxon>Alticini</taxon>
        <taxon>Psylliodes</taxon>
    </lineage>
</organism>
<name>A0A9P0D820_9CUCU</name>
<dbReference type="AlphaFoldDB" id="A0A9P0D820"/>
<evidence type="ECO:0000313" key="8">
    <source>
        <dbReference type="Proteomes" id="UP001153636"/>
    </source>
</evidence>